<evidence type="ECO:0000256" key="1">
    <source>
        <dbReference type="ARBA" id="ARBA00005567"/>
    </source>
</evidence>
<dbReference type="GO" id="GO:0006631">
    <property type="term" value="P:fatty acid metabolic process"/>
    <property type="evidence" value="ECO:0007669"/>
    <property type="project" value="TreeGrafter"/>
</dbReference>
<evidence type="ECO:0000259" key="3">
    <source>
        <dbReference type="PROSITE" id="PS51228"/>
    </source>
</evidence>
<evidence type="ECO:0000256" key="2">
    <source>
        <dbReference type="ARBA" id="ARBA00023121"/>
    </source>
</evidence>
<gene>
    <name evidence="4" type="ORF">AC631_00806</name>
</gene>
<comment type="similarity">
    <text evidence="1">Belongs to the ACBP family.</text>
</comment>
<dbReference type="GO" id="GO:0000062">
    <property type="term" value="F:fatty-acyl-CoA binding"/>
    <property type="evidence" value="ECO:0007669"/>
    <property type="project" value="InterPro"/>
</dbReference>
<proteinExistence type="inferred from homology"/>
<dbReference type="Gene3D" id="1.20.80.10">
    <property type="match status" value="1"/>
</dbReference>
<dbReference type="EMBL" id="LMYN01000009">
    <property type="protein sequence ID" value="KSA03490.1"/>
    <property type="molecule type" value="Genomic_DNA"/>
</dbReference>
<protein>
    <recommendedName>
        <fullName evidence="3">ACB domain-containing protein</fullName>
    </recommendedName>
</protein>
<organism evidence="4 5">
    <name type="scientific">Debaryomyces fabryi</name>
    <dbReference type="NCBI Taxonomy" id="58627"/>
    <lineage>
        <taxon>Eukaryota</taxon>
        <taxon>Fungi</taxon>
        <taxon>Dikarya</taxon>
        <taxon>Ascomycota</taxon>
        <taxon>Saccharomycotina</taxon>
        <taxon>Pichiomycetes</taxon>
        <taxon>Debaryomycetaceae</taxon>
        <taxon>Debaryomyces</taxon>
    </lineage>
</organism>
<comment type="caution">
    <text evidence="4">The sequence shown here is derived from an EMBL/GenBank/DDBJ whole genome shotgun (WGS) entry which is preliminary data.</text>
</comment>
<dbReference type="InterPro" id="IPR035984">
    <property type="entry name" value="Acyl-CoA-binding_sf"/>
</dbReference>
<dbReference type="Pfam" id="PF00887">
    <property type="entry name" value="ACBP"/>
    <property type="match status" value="1"/>
</dbReference>
<dbReference type="GeneID" id="26837815"/>
<dbReference type="Proteomes" id="UP000054251">
    <property type="component" value="Unassembled WGS sequence"/>
</dbReference>
<keyword evidence="2" id="KW-0446">Lipid-binding</keyword>
<reference evidence="4 5" key="1">
    <citation type="submission" date="2015-11" db="EMBL/GenBank/DDBJ databases">
        <title>The genome of Debaryomyces fabryi.</title>
        <authorList>
            <person name="Tafer H."/>
            <person name="Lopandic K."/>
        </authorList>
    </citation>
    <scope>NUCLEOTIDE SEQUENCE [LARGE SCALE GENOMIC DNA]</scope>
    <source>
        <strain evidence="4 5">CBS 789</strain>
    </source>
</reference>
<dbReference type="PROSITE" id="PS51228">
    <property type="entry name" value="ACB_2"/>
    <property type="match status" value="1"/>
</dbReference>
<dbReference type="SUPFAM" id="SSF47027">
    <property type="entry name" value="Acyl-CoA binding protein"/>
    <property type="match status" value="1"/>
</dbReference>
<evidence type="ECO:0000313" key="5">
    <source>
        <dbReference type="Proteomes" id="UP000054251"/>
    </source>
</evidence>
<dbReference type="RefSeq" id="XP_015469592.1">
    <property type="nucleotide sequence ID" value="XM_015609636.1"/>
</dbReference>
<dbReference type="PANTHER" id="PTHR23310:SF62">
    <property type="entry name" value="ACYL-COA BINDING PROTEIN 1, ISOFORM A"/>
    <property type="match status" value="1"/>
</dbReference>
<dbReference type="PROSITE" id="PS00880">
    <property type="entry name" value="ACB_1"/>
    <property type="match status" value="1"/>
</dbReference>
<dbReference type="AlphaFoldDB" id="A0A0V1Q4U6"/>
<dbReference type="InterPro" id="IPR014352">
    <property type="entry name" value="FERM/acyl-CoA-bd_prot_sf"/>
</dbReference>
<dbReference type="InterPro" id="IPR000582">
    <property type="entry name" value="Acyl-CoA-binding_protein"/>
</dbReference>
<dbReference type="InterPro" id="IPR022408">
    <property type="entry name" value="Acyl-CoA-binding_prot_CS"/>
</dbReference>
<dbReference type="PRINTS" id="PR00689">
    <property type="entry name" value="ACOABINDINGP"/>
</dbReference>
<dbReference type="PANTHER" id="PTHR23310">
    <property type="entry name" value="ACYL-COA-BINDING PROTEIN, ACBP"/>
    <property type="match status" value="1"/>
</dbReference>
<feature type="domain" description="ACB" evidence="3">
    <location>
        <begin position="2"/>
        <end position="86"/>
    </location>
</feature>
<name>A0A0V1Q4U6_9ASCO</name>
<sequence length="86" mass="9961">MVSQEFTEKADAVQKLTKRPSDDELLDLYGLYKQATVGDNDTAEPSAFNFKAKYKWKSWDKLKGTSQEEAEQQYIKFADELLAKYQ</sequence>
<dbReference type="OrthoDB" id="346910at2759"/>
<accession>A0A0V1Q4U6</accession>
<keyword evidence="5" id="KW-1185">Reference proteome</keyword>
<evidence type="ECO:0000313" key="4">
    <source>
        <dbReference type="EMBL" id="KSA03490.1"/>
    </source>
</evidence>